<dbReference type="PANTHER" id="PTHR11712:SF336">
    <property type="entry name" value="3-OXOACYL-[ACYL-CARRIER-PROTEIN] SYNTHASE, MITOCHONDRIAL"/>
    <property type="match status" value="1"/>
</dbReference>
<evidence type="ECO:0000256" key="3">
    <source>
        <dbReference type="RuleBase" id="RU003694"/>
    </source>
</evidence>
<organism evidence="5 6">
    <name type="scientific">Lentzea atacamensis</name>
    <dbReference type="NCBI Taxonomy" id="531938"/>
    <lineage>
        <taxon>Bacteria</taxon>
        <taxon>Bacillati</taxon>
        <taxon>Actinomycetota</taxon>
        <taxon>Actinomycetes</taxon>
        <taxon>Pseudonocardiales</taxon>
        <taxon>Pseudonocardiaceae</taxon>
        <taxon>Lentzea</taxon>
    </lineage>
</organism>
<dbReference type="InterPro" id="IPR014031">
    <property type="entry name" value="Ketoacyl_synth_C"/>
</dbReference>
<dbReference type="EMBL" id="QGHB01000007">
    <property type="protein sequence ID" value="PWK84853.1"/>
    <property type="molecule type" value="Genomic_DNA"/>
</dbReference>
<keyword evidence="2 3" id="KW-0808">Transferase</keyword>
<dbReference type="Gene3D" id="3.40.47.10">
    <property type="match status" value="2"/>
</dbReference>
<comment type="similarity">
    <text evidence="1 3">Belongs to the thiolase-like superfamily. Beta-ketoacyl-ACP synthases family.</text>
</comment>
<evidence type="ECO:0000259" key="4">
    <source>
        <dbReference type="PROSITE" id="PS52004"/>
    </source>
</evidence>
<dbReference type="Proteomes" id="UP000246005">
    <property type="component" value="Unassembled WGS sequence"/>
</dbReference>
<name>A0A316I347_9PSEU</name>
<dbReference type="SMART" id="SM00825">
    <property type="entry name" value="PKS_KS"/>
    <property type="match status" value="1"/>
</dbReference>
<gene>
    <name evidence="5" type="ORF">C8D88_10760</name>
</gene>
<feature type="domain" description="Ketosynthase family 3 (KS3)" evidence="4">
    <location>
        <begin position="1"/>
        <end position="422"/>
    </location>
</feature>
<dbReference type="GO" id="GO:0006633">
    <property type="term" value="P:fatty acid biosynthetic process"/>
    <property type="evidence" value="ECO:0007669"/>
    <property type="project" value="TreeGrafter"/>
</dbReference>
<dbReference type="SUPFAM" id="SSF53901">
    <property type="entry name" value="Thiolase-like"/>
    <property type="match status" value="2"/>
</dbReference>
<sequence>MRRVVVTGIGMITGFGDGWQVCWRNLLAGRSAVRELGSVADSDFATRWGAAAPGFAPERYVDRRLIRQTTRNDQLAAAGAMLALRDAGVDLGSVAKDRIGVFLSGGKEISDPEHLVEGSLAARTPDGGVDLRQFGSSAAAHIHPLYYVEGLQSTALFTLSKLTGAKGVNGYFHGTAESSAIAVAHAATAVRTGAADLVLAGGADDRSSWWPLSQWDGLGVLSGRNEFGSAVCRPFDMMRSGSVPGEGAVLLVLESAESASARGAHVYAEIAGAATTFDASGHLSADRSGLPIAEAMSRAAGQAGEQTGEVDVVVAHGNATRRGDLGEAAGIRLAVGGGSPAMTCVKGGTGELGAASGALNVAIAALILDMGVVPPVTNLRYVDPALPPMTWIRDQPVVGRVRTAVGLASGLAGQRAAVMLRGLNEHCCAGAR</sequence>
<dbReference type="RefSeq" id="WP_109638368.1">
    <property type="nucleotide sequence ID" value="NZ_QGHB01000007.1"/>
</dbReference>
<evidence type="ECO:0000313" key="5">
    <source>
        <dbReference type="EMBL" id="PWK84853.1"/>
    </source>
</evidence>
<dbReference type="PROSITE" id="PS52004">
    <property type="entry name" value="KS3_2"/>
    <property type="match status" value="1"/>
</dbReference>
<dbReference type="AlphaFoldDB" id="A0A316I347"/>
<evidence type="ECO:0000256" key="1">
    <source>
        <dbReference type="ARBA" id="ARBA00008467"/>
    </source>
</evidence>
<evidence type="ECO:0000313" key="6">
    <source>
        <dbReference type="Proteomes" id="UP000246005"/>
    </source>
</evidence>
<dbReference type="InterPro" id="IPR020841">
    <property type="entry name" value="PKS_Beta-ketoAc_synthase_dom"/>
</dbReference>
<dbReference type="InterPro" id="IPR016039">
    <property type="entry name" value="Thiolase-like"/>
</dbReference>
<dbReference type="GO" id="GO:0004315">
    <property type="term" value="F:3-oxoacyl-[acyl-carrier-protein] synthase activity"/>
    <property type="evidence" value="ECO:0007669"/>
    <property type="project" value="TreeGrafter"/>
</dbReference>
<dbReference type="InterPro" id="IPR000794">
    <property type="entry name" value="Beta-ketoacyl_synthase"/>
</dbReference>
<reference evidence="5 6" key="1">
    <citation type="submission" date="2018-05" db="EMBL/GenBank/DDBJ databases">
        <title>Genomic Encyclopedia of Type Strains, Phase IV (KMG-IV): sequencing the most valuable type-strain genomes for metagenomic binning, comparative biology and taxonomic classification.</title>
        <authorList>
            <person name="Goeker M."/>
        </authorList>
    </citation>
    <scope>NUCLEOTIDE SEQUENCE [LARGE SCALE GENOMIC DNA]</scope>
    <source>
        <strain evidence="5 6">DSM 45480</strain>
    </source>
</reference>
<accession>A0A316I347</accession>
<dbReference type="InterPro" id="IPR014030">
    <property type="entry name" value="Ketoacyl_synth_N"/>
</dbReference>
<dbReference type="PANTHER" id="PTHR11712">
    <property type="entry name" value="POLYKETIDE SYNTHASE-RELATED"/>
    <property type="match status" value="1"/>
</dbReference>
<evidence type="ECO:0000256" key="2">
    <source>
        <dbReference type="ARBA" id="ARBA00022679"/>
    </source>
</evidence>
<dbReference type="Pfam" id="PF00109">
    <property type="entry name" value="ketoacyl-synt"/>
    <property type="match status" value="1"/>
</dbReference>
<proteinExistence type="inferred from homology"/>
<dbReference type="Pfam" id="PF02801">
    <property type="entry name" value="Ketoacyl-synt_C"/>
    <property type="match status" value="1"/>
</dbReference>
<comment type="caution">
    <text evidence="5">The sequence shown here is derived from an EMBL/GenBank/DDBJ whole genome shotgun (WGS) entry which is preliminary data.</text>
</comment>
<protein>
    <submittedName>
        <fullName evidence="5">3-oxoacyl-[acyl-carrier-protein] synthase II</fullName>
    </submittedName>
</protein>